<keyword evidence="13" id="KW-0464">Manganese</keyword>
<dbReference type="Gene3D" id="3.20.20.70">
    <property type="entry name" value="Aldolase class I"/>
    <property type="match status" value="1"/>
</dbReference>
<evidence type="ECO:0000256" key="14">
    <source>
        <dbReference type="PIRSR" id="PIRSR001461-3"/>
    </source>
</evidence>
<evidence type="ECO:0000256" key="13">
    <source>
        <dbReference type="PIRSR" id="PIRSR001461-2"/>
    </source>
</evidence>
<evidence type="ECO:0000256" key="7">
    <source>
        <dbReference type="ARBA" id="ARBA00013188"/>
    </source>
</evidence>
<keyword evidence="10 11" id="KW-0119">Carbohydrate metabolism</keyword>
<dbReference type="GO" id="GO:0005737">
    <property type="term" value="C:cytoplasm"/>
    <property type="evidence" value="ECO:0007669"/>
    <property type="project" value="UniProtKB-ARBA"/>
</dbReference>
<evidence type="ECO:0000256" key="4">
    <source>
        <dbReference type="ARBA" id="ARBA00001947"/>
    </source>
</evidence>
<comment type="cofactor">
    <cofactor evidence="3">
        <name>Co(2+)</name>
        <dbReference type="ChEBI" id="CHEBI:48828"/>
    </cofactor>
</comment>
<dbReference type="SUPFAM" id="SSF51366">
    <property type="entry name" value="Ribulose-phoshate binding barrel"/>
    <property type="match status" value="1"/>
</dbReference>
<feature type="binding site" evidence="14">
    <location>
        <begin position="198"/>
        <end position="199"/>
    </location>
    <ligand>
        <name>substrate</name>
    </ligand>
</feature>
<evidence type="ECO:0000256" key="12">
    <source>
        <dbReference type="PIRSR" id="PIRSR001461-1"/>
    </source>
</evidence>
<evidence type="ECO:0000256" key="2">
    <source>
        <dbReference type="ARBA" id="ARBA00001936"/>
    </source>
</evidence>
<feature type="binding site" evidence="10 13">
    <location>
        <position position="34"/>
    </location>
    <ligand>
        <name>a divalent metal cation</name>
        <dbReference type="ChEBI" id="CHEBI:60240"/>
    </ligand>
</feature>
<comment type="pathway">
    <text evidence="10">Carbohydrate degradation.</text>
</comment>
<name>A0A2M7E9Q6_9BACT</name>
<dbReference type="NCBIfam" id="NF004076">
    <property type="entry name" value="PRK05581.1-4"/>
    <property type="match status" value="1"/>
</dbReference>
<feature type="binding site" evidence="10 13">
    <location>
        <position position="36"/>
    </location>
    <ligand>
        <name>a divalent metal cation</name>
        <dbReference type="ChEBI" id="CHEBI:60240"/>
    </ligand>
</feature>
<evidence type="ECO:0000256" key="8">
    <source>
        <dbReference type="ARBA" id="ARBA00022723"/>
    </source>
</evidence>
<evidence type="ECO:0000256" key="5">
    <source>
        <dbReference type="ARBA" id="ARBA00001954"/>
    </source>
</evidence>
<dbReference type="InterPro" id="IPR000056">
    <property type="entry name" value="Ribul_P_3_epim-like"/>
</dbReference>
<dbReference type="FunFam" id="3.20.20.70:FF:000004">
    <property type="entry name" value="Ribulose-phosphate 3-epimerase"/>
    <property type="match status" value="1"/>
</dbReference>
<dbReference type="PROSITE" id="PS01086">
    <property type="entry name" value="RIBUL_P_3_EPIMER_2"/>
    <property type="match status" value="1"/>
</dbReference>
<comment type="similarity">
    <text evidence="6 10 11">Belongs to the ribulose-phosphate 3-epimerase family.</text>
</comment>
<gene>
    <name evidence="10 15" type="primary">rpe</name>
    <name evidence="15" type="ORF">COS11_02100</name>
</gene>
<evidence type="ECO:0000313" key="16">
    <source>
        <dbReference type="Proteomes" id="UP000228886"/>
    </source>
</evidence>
<dbReference type="GO" id="GO:0004750">
    <property type="term" value="F:D-ribulose-phosphate 3-epimerase activity"/>
    <property type="evidence" value="ECO:0007669"/>
    <property type="project" value="UniProtKB-UniRule"/>
</dbReference>
<dbReference type="EMBL" id="PETL01000105">
    <property type="protein sequence ID" value="PIV64449.1"/>
    <property type="molecule type" value="Genomic_DNA"/>
</dbReference>
<feature type="binding site" evidence="14">
    <location>
        <position position="178"/>
    </location>
    <ligand>
        <name>substrate</name>
    </ligand>
</feature>
<comment type="caution">
    <text evidence="10">Lacks conserved residue(s) required for the propagation of feature annotation.</text>
</comment>
<dbReference type="InterPro" id="IPR026019">
    <property type="entry name" value="Ribul_P_3_epim"/>
</dbReference>
<keyword evidence="8 10" id="KW-0479">Metal-binding</keyword>
<dbReference type="EC" id="5.1.3.1" evidence="7 10"/>
<comment type="caution">
    <text evidence="15">The sequence shown here is derived from an EMBL/GenBank/DDBJ whole genome shotgun (WGS) entry which is preliminary data.</text>
</comment>
<dbReference type="NCBIfam" id="TIGR01163">
    <property type="entry name" value="rpe"/>
    <property type="match status" value="1"/>
</dbReference>
<comment type="function">
    <text evidence="10">Catalyzes the reversible epimerization of D-ribulose 5-phosphate to D-xylulose 5-phosphate.</text>
</comment>
<feature type="binding site" evidence="10 14">
    <location>
        <position position="67"/>
    </location>
    <ligand>
        <name>substrate</name>
    </ligand>
</feature>
<dbReference type="Proteomes" id="UP000228886">
    <property type="component" value="Unassembled WGS sequence"/>
</dbReference>
<comment type="cofactor">
    <cofactor evidence="4">
        <name>Zn(2+)</name>
        <dbReference type="ChEBI" id="CHEBI:29105"/>
    </cofactor>
</comment>
<evidence type="ECO:0000256" key="3">
    <source>
        <dbReference type="ARBA" id="ARBA00001941"/>
    </source>
</evidence>
<feature type="active site" description="Proton acceptor" evidence="10 12">
    <location>
        <position position="36"/>
    </location>
</feature>
<dbReference type="CDD" id="cd00429">
    <property type="entry name" value="RPE"/>
    <property type="match status" value="1"/>
</dbReference>
<dbReference type="Pfam" id="PF00834">
    <property type="entry name" value="Ribul_P_3_epim"/>
    <property type="match status" value="1"/>
</dbReference>
<evidence type="ECO:0000256" key="9">
    <source>
        <dbReference type="ARBA" id="ARBA00023235"/>
    </source>
</evidence>
<dbReference type="InterPro" id="IPR013785">
    <property type="entry name" value="Aldolase_TIM"/>
</dbReference>
<organism evidence="15 16">
    <name type="scientific">bacterium (Candidatus Ratteibacteria) CG01_land_8_20_14_3_00_40_19</name>
    <dbReference type="NCBI Taxonomy" id="2014290"/>
    <lineage>
        <taxon>Bacteria</taxon>
        <taxon>Candidatus Ratteibacteria</taxon>
    </lineage>
</organism>
<comment type="catalytic activity">
    <reaction evidence="1 10 11">
        <text>D-ribulose 5-phosphate = D-xylulose 5-phosphate</text>
        <dbReference type="Rhea" id="RHEA:13677"/>
        <dbReference type="ChEBI" id="CHEBI:57737"/>
        <dbReference type="ChEBI" id="CHEBI:58121"/>
        <dbReference type="EC" id="5.1.3.1"/>
    </reaction>
</comment>
<feature type="binding site" evidence="14">
    <location>
        <begin position="143"/>
        <end position="146"/>
    </location>
    <ligand>
        <name>substrate</name>
    </ligand>
</feature>
<feature type="binding site" evidence="10 14">
    <location>
        <position position="9"/>
    </location>
    <ligand>
        <name>substrate</name>
    </ligand>
</feature>
<keyword evidence="9 10" id="KW-0413">Isomerase</keyword>
<dbReference type="InterPro" id="IPR011060">
    <property type="entry name" value="RibuloseP-bd_barrel"/>
</dbReference>
<reference evidence="16" key="1">
    <citation type="submission" date="2017-09" db="EMBL/GenBank/DDBJ databases">
        <title>Depth-based differentiation of microbial function through sediment-hosted aquifers and enrichment of novel symbionts in the deep terrestrial subsurface.</title>
        <authorList>
            <person name="Probst A.J."/>
            <person name="Ladd B."/>
            <person name="Jarett J.K."/>
            <person name="Geller-Mcgrath D.E."/>
            <person name="Sieber C.M.K."/>
            <person name="Emerson J.B."/>
            <person name="Anantharaman K."/>
            <person name="Thomas B.C."/>
            <person name="Malmstrom R."/>
            <person name="Stieglmeier M."/>
            <person name="Klingl A."/>
            <person name="Woyke T."/>
            <person name="Ryan C.M."/>
            <person name="Banfield J.F."/>
        </authorList>
    </citation>
    <scope>NUCLEOTIDE SEQUENCE [LARGE SCALE GENOMIC DNA]</scope>
</reference>
<dbReference type="GO" id="GO:0046872">
    <property type="term" value="F:metal ion binding"/>
    <property type="evidence" value="ECO:0007669"/>
    <property type="project" value="UniProtKB-UniRule"/>
</dbReference>
<dbReference type="HAMAP" id="MF_02227">
    <property type="entry name" value="RPE"/>
    <property type="match status" value="1"/>
</dbReference>
<feature type="binding site" evidence="10 13">
    <location>
        <position position="176"/>
    </location>
    <ligand>
        <name>a divalent metal cation</name>
        <dbReference type="ChEBI" id="CHEBI:60240"/>
    </ligand>
</feature>
<protein>
    <recommendedName>
        <fullName evidence="7 10">Ribulose-phosphate 3-epimerase</fullName>
        <ecNumber evidence="7 10">5.1.3.1</ecNumber>
    </recommendedName>
</protein>
<feature type="binding site" evidence="10 13">
    <location>
        <position position="67"/>
    </location>
    <ligand>
        <name>a divalent metal cation</name>
        <dbReference type="ChEBI" id="CHEBI:60240"/>
    </ligand>
</feature>
<dbReference type="GO" id="GO:0019323">
    <property type="term" value="P:pentose catabolic process"/>
    <property type="evidence" value="ECO:0007669"/>
    <property type="project" value="UniProtKB-UniRule"/>
</dbReference>
<proteinExistence type="inferred from homology"/>
<dbReference type="GO" id="GO:0006098">
    <property type="term" value="P:pentose-phosphate shunt"/>
    <property type="evidence" value="ECO:0007669"/>
    <property type="project" value="UniProtKB-UniRule"/>
</dbReference>
<dbReference type="PIRSF" id="PIRSF001461">
    <property type="entry name" value="RPE"/>
    <property type="match status" value="1"/>
</dbReference>
<comment type="cofactor">
    <cofactor evidence="2">
        <name>Mn(2+)</name>
        <dbReference type="ChEBI" id="CHEBI:29035"/>
    </cofactor>
</comment>
<comment type="cofactor">
    <cofactor evidence="5">
        <name>Fe(2+)</name>
        <dbReference type="ChEBI" id="CHEBI:29033"/>
    </cofactor>
</comment>
<dbReference type="AlphaFoldDB" id="A0A2M7E9Q6"/>
<dbReference type="PANTHER" id="PTHR11749">
    <property type="entry name" value="RIBULOSE-5-PHOSPHATE-3-EPIMERASE"/>
    <property type="match status" value="1"/>
</dbReference>
<sequence>MKKIKIAASLLAADFSQLEKEVKMVERAGAELLHLDIMDGHFVKNISFGPGVLKALRRRTKLVFDTHLMIKNPKNYLAEFAKSGSDIITFHIETTKNPKELIKSIRKLGCSPGISLNPRTSLSRIKPFLKDVDLILIMSVNPGLGGQKFIPSSLTKLRELKSIIRKKNLSVDLEVDGGINRKTAKKAVSAGANILVAGTYIFHSRNPQKKIKELRCSGSKKRGN</sequence>
<comment type="cofactor">
    <cofactor evidence="10 13">
        <name>a divalent metal cation</name>
        <dbReference type="ChEBI" id="CHEBI:60240"/>
    </cofactor>
    <text evidence="10 13">Binds 1 divalent metal cation per subunit.</text>
</comment>
<feature type="binding site" evidence="10">
    <location>
        <begin position="176"/>
        <end position="178"/>
    </location>
    <ligand>
        <name>substrate</name>
    </ligand>
</feature>
<keyword evidence="13" id="KW-0170">Cobalt</keyword>
<dbReference type="PROSITE" id="PS01085">
    <property type="entry name" value="RIBUL_P_3_EPIMER_1"/>
    <property type="match status" value="1"/>
</dbReference>
<evidence type="ECO:0000256" key="10">
    <source>
        <dbReference type="HAMAP-Rule" id="MF_02227"/>
    </source>
</evidence>
<accession>A0A2M7E9Q6</accession>
<keyword evidence="13" id="KW-0862">Zinc</keyword>
<evidence type="ECO:0000256" key="6">
    <source>
        <dbReference type="ARBA" id="ARBA00009541"/>
    </source>
</evidence>
<evidence type="ECO:0000256" key="1">
    <source>
        <dbReference type="ARBA" id="ARBA00001782"/>
    </source>
</evidence>
<feature type="active site" description="Proton donor" evidence="10 12">
    <location>
        <position position="176"/>
    </location>
</feature>
<evidence type="ECO:0000256" key="11">
    <source>
        <dbReference type="PIRNR" id="PIRNR001461"/>
    </source>
</evidence>
<evidence type="ECO:0000313" key="15">
    <source>
        <dbReference type="EMBL" id="PIV64449.1"/>
    </source>
</evidence>